<protein>
    <recommendedName>
        <fullName evidence="3">OsmC family peroxiredoxin</fullName>
    </recommendedName>
</protein>
<dbReference type="OrthoDB" id="3620445at2"/>
<name>A0A5A7SBR5_9NOCA</name>
<evidence type="ECO:0000313" key="2">
    <source>
        <dbReference type="Proteomes" id="UP000322244"/>
    </source>
</evidence>
<sequence length="135" mass="15145">MDLRNARDRRRRERHDRRHREALLSSRHTRCRNRFRRLDTRTPLRAALASCLRQTLVSTSTNGDVDLRDATATARVTLTHNGGLAYDLSAEVSFDLPHTDDADVRSALIDRTVDECPMSGATDIAVKTAASDADD</sequence>
<dbReference type="SUPFAM" id="SSF82784">
    <property type="entry name" value="OsmC-like"/>
    <property type="match status" value="1"/>
</dbReference>
<keyword evidence="2" id="KW-1185">Reference proteome</keyword>
<dbReference type="AlphaFoldDB" id="A0A5A7SBR5"/>
<dbReference type="EMBL" id="VLNY01000006">
    <property type="protein sequence ID" value="KAA0022277.1"/>
    <property type="molecule type" value="Genomic_DNA"/>
</dbReference>
<reference evidence="1 2" key="1">
    <citation type="submission" date="2019-07" db="EMBL/GenBank/DDBJ databases">
        <title>Rhodococcus cavernicolus sp. nov., isolated from a cave.</title>
        <authorList>
            <person name="Lee S.D."/>
        </authorList>
    </citation>
    <scope>NUCLEOTIDE SEQUENCE [LARGE SCALE GENOMIC DNA]</scope>
    <source>
        <strain evidence="1 2">C1-24</strain>
    </source>
</reference>
<dbReference type="Proteomes" id="UP000322244">
    <property type="component" value="Unassembled WGS sequence"/>
</dbReference>
<accession>A0A5A7SBR5</accession>
<organism evidence="1 2">
    <name type="scientific">Antrihabitans cavernicola</name>
    <dbReference type="NCBI Taxonomy" id="2495913"/>
    <lineage>
        <taxon>Bacteria</taxon>
        <taxon>Bacillati</taxon>
        <taxon>Actinomycetota</taxon>
        <taxon>Actinomycetes</taxon>
        <taxon>Mycobacteriales</taxon>
        <taxon>Nocardiaceae</taxon>
        <taxon>Antrihabitans</taxon>
    </lineage>
</organism>
<dbReference type="InterPro" id="IPR036102">
    <property type="entry name" value="OsmC/Ohrsf"/>
</dbReference>
<comment type="caution">
    <text evidence="1">The sequence shown here is derived from an EMBL/GenBank/DDBJ whole genome shotgun (WGS) entry which is preliminary data.</text>
</comment>
<evidence type="ECO:0000313" key="1">
    <source>
        <dbReference type="EMBL" id="KAA0022277.1"/>
    </source>
</evidence>
<dbReference type="Gene3D" id="3.30.300.20">
    <property type="match status" value="1"/>
</dbReference>
<dbReference type="InterPro" id="IPR015946">
    <property type="entry name" value="KH_dom-like_a/b"/>
</dbReference>
<proteinExistence type="predicted"/>
<evidence type="ECO:0008006" key="3">
    <source>
        <dbReference type="Google" id="ProtNLM"/>
    </source>
</evidence>
<gene>
    <name evidence="1" type="ORF">FOY51_14960</name>
</gene>